<gene>
    <name evidence="1" type="ORF">DVH24_028318</name>
</gene>
<proteinExistence type="predicted"/>
<evidence type="ECO:0000313" key="2">
    <source>
        <dbReference type="Proteomes" id="UP000290289"/>
    </source>
</evidence>
<name>A0A498HGA3_MALDO</name>
<protein>
    <submittedName>
        <fullName evidence="1">Uncharacterized protein</fullName>
    </submittedName>
</protein>
<comment type="caution">
    <text evidence="1">The sequence shown here is derived from an EMBL/GenBank/DDBJ whole genome shotgun (WGS) entry which is preliminary data.</text>
</comment>
<dbReference type="EMBL" id="RDQH01000343">
    <property type="protein sequence ID" value="RXH68171.1"/>
    <property type="molecule type" value="Genomic_DNA"/>
</dbReference>
<sequence>MAMPELKEEEGEAMFQGQHGLEMCIADIINSEGQGQLITLSQIAAKIASPTTNLDHLCGF</sequence>
<evidence type="ECO:0000313" key="1">
    <source>
        <dbReference type="EMBL" id="RXH68171.1"/>
    </source>
</evidence>
<dbReference type="AlphaFoldDB" id="A0A498HGA3"/>
<dbReference type="Proteomes" id="UP000290289">
    <property type="component" value="Chromosome 17"/>
</dbReference>
<reference evidence="1 2" key="1">
    <citation type="submission" date="2018-10" db="EMBL/GenBank/DDBJ databases">
        <title>A high-quality apple genome assembly.</title>
        <authorList>
            <person name="Hu J."/>
        </authorList>
    </citation>
    <scope>NUCLEOTIDE SEQUENCE [LARGE SCALE GENOMIC DNA]</scope>
    <source>
        <strain evidence="2">cv. HFTH1</strain>
        <tissue evidence="1">Young leaf</tissue>
    </source>
</reference>
<keyword evidence="2" id="KW-1185">Reference proteome</keyword>
<accession>A0A498HGA3</accession>
<organism evidence="1 2">
    <name type="scientific">Malus domestica</name>
    <name type="common">Apple</name>
    <name type="synonym">Pyrus malus</name>
    <dbReference type="NCBI Taxonomy" id="3750"/>
    <lineage>
        <taxon>Eukaryota</taxon>
        <taxon>Viridiplantae</taxon>
        <taxon>Streptophyta</taxon>
        <taxon>Embryophyta</taxon>
        <taxon>Tracheophyta</taxon>
        <taxon>Spermatophyta</taxon>
        <taxon>Magnoliopsida</taxon>
        <taxon>eudicotyledons</taxon>
        <taxon>Gunneridae</taxon>
        <taxon>Pentapetalae</taxon>
        <taxon>rosids</taxon>
        <taxon>fabids</taxon>
        <taxon>Rosales</taxon>
        <taxon>Rosaceae</taxon>
        <taxon>Amygdaloideae</taxon>
        <taxon>Maleae</taxon>
        <taxon>Malus</taxon>
    </lineage>
</organism>